<dbReference type="GO" id="GO:0016787">
    <property type="term" value="F:hydrolase activity"/>
    <property type="evidence" value="ECO:0007669"/>
    <property type="project" value="UniProtKB-UniRule"/>
</dbReference>
<dbReference type="SUPFAM" id="SSF52540">
    <property type="entry name" value="P-loop containing nucleoside triphosphate hydrolases"/>
    <property type="match status" value="1"/>
</dbReference>
<dbReference type="EMBL" id="WMIA01000001">
    <property type="protein sequence ID" value="MTF37521.1"/>
    <property type="molecule type" value="Genomic_DNA"/>
</dbReference>
<dbReference type="Pfam" id="PF13361">
    <property type="entry name" value="UvrD_C"/>
    <property type="match status" value="1"/>
</dbReference>
<dbReference type="Gene3D" id="3.30.2310.20">
    <property type="entry name" value="RelE-like"/>
    <property type="match status" value="1"/>
</dbReference>
<dbReference type="GO" id="GO:0003677">
    <property type="term" value="F:DNA binding"/>
    <property type="evidence" value="ECO:0007669"/>
    <property type="project" value="InterPro"/>
</dbReference>
<proteinExistence type="predicted"/>
<evidence type="ECO:0000259" key="10">
    <source>
        <dbReference type="PROSITE" id="PS51198"/>
    </source>
</evidence>
<dbReference type="SUPFAM" id="SSF143011">
    <property type="entry name" value="RelE-like"/>
    <property type="match status" value="1"/>
</dbReference>
<keyword evidence="3 9" id="KW-0347">Helicase</keyword>
<keyword evidence="5" id="KW-0413">Isomerase</keyword>
<evidence type="ECO:0000313" key="12">
    <source>
        <dbReference type="Proteomes" id="UP000437131"/>
    </source>
</evidence>
<keyword evidence="4 9" id="KW-0067">ATP-binding</keyword>
<evidence type="ECO:0000256" key="3">
    <source>
        <dbReference type="ARBA" id="ARBA00022806"/>
    </source>
</evidence>
<accession>A0A844GR18</accession>
<organism evidence="11 12">
    <name type="scientific">Cyanobacterium aponinum 0216</name>
    <dbReference type="NCBI Taxonomy" id="2676140"/>
    <lineage>
        <taxon>Bacteria</taxon>
        <taxon>Bacillati</taxon>
        <taxon>Cyanobacteriota</taxon>
        <taxon>Cyanophyceae</taxon>
        <taxon>Oscillatoriophycideae</taxon>
        <taxon>Chroococcales</taxon>
        <taxon>Geminocystaceae</taxon>
        <taxon>Cyanobacterium</taxon>
    </lineage>
</organism>
<evidence type="ECO:0000256" key="8">
    <source>
        <dbReference type="ARBA" id="ARBA00048988"/>
    </source>
</evidence>
<dbReference type="EC" id="5.6.2.4" evidence="7"/>
<dbReference type="PROSITE" id="PS51198">
    <property type="entry name" value="UVRD_HELICASE_ATP_BIND"/>
    <property type="match status" value="1"/>
</dbReference>
<dbReference type="GO" id="GO:0000725">
    <property type="term" value="P:recombinational repair"/>
    <property type="evidence" value="ECO:0007669"/>
    <property type="project" value="TreeGrafter"/>
</dbReference>
<dbReference type="GO" id="GO:0005524">
    <property type="term" value="F:ATP binding"/>
    <property type="evidence" value="ECO:0007669"/>
    <property type="project" value="UniProtKB-UniRule"/>
</dbReference>
<name>A0A844GR18_9CHRO</name>
<evidence type="ECO:0000256" key="5">
    <source>
        <dbReference type="ARBA" id="ARBA00023235"/>
    </source>
</evidence>
<sequence>MWQITFTSNFLESLNVCPLPVQKKFPELMRFLENDPSPRNGCSIKLDNRQLWRIPLTRKYRLFYQYSDNWVKLIEISQRNEGTYKTINLDKLEEEEISDTRIPDWFIDDIEPEERYQFTWFKEQDLKTANIPQIYWQRLMEIAQEKDSENYQDQLIDYIDTHITDNEEKERVFNCCVTKTINQLEHQTGYVAEELTAEDFLEQYLVGNKHFYDLVLNLSKEQKRILELPLDKPILVKGGAGTGKTILAIHKVAQIAKHHYQQGDNIKVLFTTYTPSLVNYVKQLLIPLLGTNNLEKFGVEVYAVDDLATKYCRSQYSYIPEIIDTEKSLILLSDAIACVDIPEKAKQKINSLGANSFLLEEFIYYIEARGIKNAEEYRQLRSRTNDVKSLTKHIWNIYQAWKEKISFAGYITVDTLRNQAEQIVSQLGIQAPYDYLIIDEAQDLSPIALKFLASLVNNSCQVFITADINQSLYQRSCGWSHIEVSFNQYRLHSKTLTRSFRNTKQIGKGCQSILSSNSSEIITNFSDTLGDEPKIILTDNDLLIISKIKDFYNYNKKKYSFSSSAGVVLTPNSNYSQIITRQLNINNVKAEYIQPENIDIKNNFIQVLDLSSIKGLEFPFVVIIGLKEDLFPRYPFNILEEDKKEIIEQQRKLFYVGCSRAIYSLLVIGGKSKPSTFLYPLIKDKKYWKTEVI</sequence>
<keyword evidence="1 9" id="KW-0547">Nucleotide-binding</keyword>
<evidence type="ECO:0000313" key="11">
    <source>
        <dbReference type="EMBL" id="MTF37521.1"/>
    </source>
</evidence>
<evidence type="ECO:0000256" key="4">
    <source>
        <dbReference type="ARBA" id="ARBA00022840"/>
    </source>
</evidence>
<evidence type="ECO:0000256" key="7">
    <source>
        <dbReference type="ARBA" id="ARBA00034808"/>
    </source>
</evidence>
<dbReference type="Gene3D" id="3.40.50.300">
    <property type="entry name" value="P-loop containing nucleotide triphosphate hydrolases"/>
    <property type="match status" value="2"/>
</dbReference>
<evidence type="ECO:0000256" key="1">
    <source>
        <dbReference type="ARBA" id="ARBA00022741"/>
    </source>
</evidence>
<protein>
    <recommendedName>
        <fullName evidence="7">DNA 3'-5' helicase</fullName>
        <ecNumber evidence="7">5.6.2.4</ecNumber>
    </recommendedName>
</protein>
<dbReference type="Proteomes" id="UP000437131">
    <property type="component" value="Unassembled WGS sequence"/>
</dbReference>
<evidence type="ECO:0000256" key="2">
    <source>
        <dbReference type="ARBA" id="ARBA00022801"/>
    </source>
</evidence>
<gene>
    <name evidence="11" type="ORF">GGC33_01035</name>
</gene>
<evidence type="ECO:0000256" key="9">
    <source>
        <dbReference type="PROSITE-ProRule" id="PRU00560"/>
    </source>
</evidence>
<dbReference type="InterPro" id="IPR000212">
    <property type="entry name" value="DNA_helicase_UvrD/REP"/>
</dbReference>
<dbReference type="AlphaFoldDB" id="A0A844GR18"/>
<dbReference type="PANTHER" id="PTHR11070">
    <property type="entry name" value="UVRD / RECB / PCRA DNA HELICASE FAMILY MEMBER"/>
    <property type="match status" value="1"/>
</dbReference>
<dbReference type="InterPro" id="IPR014017">
    <property type="entry name" value="DNA_helicase_UvrD-like_C"/>
</dbReference>
<evidence type="ECO:0000256" key="6">
    <source>
        <dbReference type="ARBA" id="ARBA00034617"/>
    </source>
</evidence>
<keyword evidence="2 9" id="KW-0378">Hydrolase</keyword>
<comment type="catalytic activity">
    <reaction evidence="8">
        <text>ATP + H2O = ADP + phosphate + H(+)</text>
        <dbReference type="Rhea" id="RHEA:13065"/>
        <dbReference type="ChEBI" id="CHEBI:15377"/>
        <dbReference type="ChEBI" id="CHEBI:15378"/>
        <dbReference type="ChEBI" id="CHEBI:30616"/>
        <dbReference type="ChEBI" id="CHEBI:43474"/>
        <dbReference type="ChEBI" id="CHEBI:456216"/>
        <dbReference type="EC" id="5.6.2.4"/>
    </reaction>
</comment>
<reference evidence="11 12" key="1">
    <citation type="submission" date="2019-11" db="EMBL/GenBank/DDBJ databases">
        <title>Isolation of a new High Light Tolerant Cyanobacteria.</title>
        <authorList>
            <person name="Dobson Z."/>
            <person name="Vaughn N."/>
            <person name="Vaughn M."/>
            <person name="Fromme P."/>
            <person name="Mazor Y."/>
        </authorList>
    </citation>
    <scope>NUCLEOTIDE SEQUENCE [LARGE SCALE GENOMIC DNA]</scope>
    <source>
        <strain evidence="11 12">0216</strain>
    </source>
</reference>
<dbReference type="GO" id="GO:0043138">
    <property type="term" value="F:3'-5' DNA helicase activity"/>
    <property type="evidence" value="ECO:0007669"/>
    <property type="project" value="UniProtKB-EC"/>
</dbReference>
<feature type="binding site" evidence="9">
    <location>
        <begin position="238"/>
        <end position="245"/>
    </location>
    <ligand>
        <name>ATP</name>
        <dbReference type="ChEBI" id="CHEBI:30616"/>
    </ligand>
</feature>
<dbReference type="GO" id="GO:0005829">
    <property type="term" value="C:cytosol"/>
    <property type="evidence" value="ECO:0007669"/>
    <property type="project" value="TreeGrafter"/>
</dbReference>
<dbReference type="InterPro" id="IPR014016">
    <property type="entry name" value="UvrD-like_ATP-bd"/>
</dbReference>
<feature type="domain" description="UvrD-like helicase ATP-binding" evidence="10">
    <location>
        <begin position="217"/>
        <end position="503"/>
    </location>
</feature>
<dbReference type="InterPro" id="IPR027417">
    <property type="entry name" value="P-loop_NTPase"/>
</dbReference>
<dbReference type="InterPro" id="IPR035093">
    <property type="entry name" value="RelE/ParE_toxin_dom_sf"/>
</dbReference>
<dbReference type="PANTHER" id="PTHR11070:SF45">
    <property type="entry name" value="DNA 3'-5' HELICASE"/>
    <property type="match status" value="1"/>
</dbReference>
<comment type="catalytic activity">
    <reaction evidence="6">
        <text>Couples ATP hydrolysis with the unwinding of duplex DNA by translocating in the 3'-5' direction.</text>
        <dbReference type="EC" id="5.6.2.4"/>
    </reaction>
</comment>
<comment type="caution">
    <text evidence="11">The sequence shown here is derived from an EMBL/GenBank/DDBJ whole genome shotgun (WGS) entry which is preliminary data.</text>
</comment>
<dbReference type="Pfam" id="PF00580">
    <property type="entry name" value="UvrD-helicase"/>
    <property type="match status" value="1"/>
</dbReference>
<dbReference type="RefSeq" id="WP_155082442.1">
    <property type="nucleotide sequence ID" value="NZ_WMIA01000001.1"/>
</dbReference>